<feature type="transmembrane region" description="Helical" evidence="10">
    <location>
        <begin position="172"/>
        <end position="201"/>
    </location>
</feature>
<feature type="compositionally biased region" description="Low complexity" evidence="9">
    <location>
        <begin position="40"/>
        <end position="49"/>
    </location>
</feature>
<dbReference type="InterPro" id="IPR039421">
    <property type="entry name" value="Type_1_exporter"/>
</dbReference>
<proteinExistence type="inferred from homology"/>
<dbReference type="SUPFAM" id="SSF52540">
    <property type="entry name" value="P-loop containing nucleoside triphosphate hydrolases"/>
    <property type="match status" value="1"/>
</dbReference>
<dbReference type="FunFam" id="3.40.50.300:FF:000287">
    <property type="entry name" value="Multidrug ABC transporter ATP-binding protein"/>
    <property type="match status" value="1"/>
</dbReference>
<feature type="transmembrane region" description="Helical" evidence="10">
    <location>
        <begin position="221"/>
        <end position="244"/>
    </location>
</feature>
<feature type="compositionally biased region" description="Low complexity" evidence="9">
    <location>
        <begin position="307"/>
        <end position="318"/>
    </location>
</feature>
<evidence type="ECO:0000256" key="4">
    <source>
        <dbReference type="ARBA" id="ARBA00022741"/>
    </source>
</evidence>
<evidence type="ECO:0000313" key="14">
    <source>
        <dbReference type="Proteomes" id="UP000650533"/>
    </source>
</evidence>
<feature type="compositionally biased region" description="Basic residues" evidence="9">
    <location>
        <begin position="1333"/>
        <end position="1342"/>
    </location>
</feature>
<dbReference type="InterPro" id="IPR017871">
    <property type="entry name" value="ABC_transporter-like_CS"/>
</dbReference>
<dbReference type="Pfam" id="PF00664">
    <property type="entry name" value="ABC_membrane"/>
    <property type="match status" value="1"/>
</dbReference>
<dbReference type="InterPro" id="IPR011527">
    <property type="entry name" value="ABC1_TM_dom"/>
</dbReference>
<evidence type="ECO:0000256" key="6">
    <source>
        <dbReference type="ARBA" id="ARBA00022989"/>
    </source>
</evidence>
<feature type="transmembrane region" description="Helical" evidence="10">
    <location>
        <begin position="583"/>
        <end position="602"/>
    </location>
</feature>
<keyword evidence="5" id="KW-0067">ATP-binding</keyword>
<feature type="region of interest" description="Disordered" evidence="9">
    <location>
        <begin position="995"/>
        <end position="1014"/>
    </location>
</feature>
<dbReference type="PANTHER" id="PTHR24221:SF648">
    <property type="entry name" value="ABC-TYPE TRANSPORTER ATR1"/>
    <property type="match status" value="1"/>
</dbReference>
<feature type="domain" description="ABC transporter" evidence="11">
    <location>
        <begin position="677"/>
        <end position="913"/>
    </location>
</feature>
<evidence type="ECO:0000256" key="10">
    <source>
        <dbReference type="SAM" id="Phobius"/>
    </source>
</evidence>
<feature type="compositionally biased region" description="Low complexity" evidence="9">
    <location>
        <begin position="1177"/>
        <end position="1194"/>
    </location>
</feature>
<dbReference type="Gene3D" id="3.40.50.300">
    <property type="entry name" value="P-loop containing nucleotide triphosphate hydrolases"/>
    <property type="match status" value="1"/>
</dbReference>
<dbReference type="GO" id="GO:0016020">
    <property type="term" value="C:membrane"/>
    <property type="evidence" value="ECO:0007669"/>
    <property type="project" value="UniProtKB-SubCell"/>
</dbReference>
<feature type="transmembrane region" description="Helical" evidence="10">
    <location>
        <begin position="496"/>
        <end position="516"/>
    </location>
</feature>
<dbReference type="GO" id="GO:0140359">
    <property type="term" value="F:ABC-type transporter activity"/>
    <property type="evidence" value="ECO:0007669"/>
    <property type="project" value="InterPro"/>
</dbReference>
<dbReference type="GO" id="GO:0016887">
    <property type="term" value="F:ATP hydrolysis activity"/>
    <property type="evidence" value="ECO:0007669"/>
    <property type="project" value="InterPro"/>
</dbReference>
<feature type="compositionally biased region" description="Polar residues" evidence="9">
    <location>
        <begin position="70"/>
        <end position="81"/>
    </location>
</feature>
<evidence type="ECO:0000256" key="1">
    <source>
        <dbReference type="ARBA" id="ARBA00004141"/>
    </source>
</evidence>
<dbReference type="InterPro" id="IPR036640">
    <property type="entry name" value="ABC1_TM_sf"/>
</dbReference>
<dbReference type="InterPro" id="IPR003439">
    <property type="entry name" value="ABC_transporter-like_ATP-bd"/>
</dbReference>
<evidence type="ECO:0000256" key="9">
    <source>
        <dbReference type="SAM" id="MobiDB-lite"/>
    </source>
</evidence>
<feature type="region of interest" description="Disordered" evidence="9">
    <location>
        <begin position="1055"/>
        <end position="1348"/>
    </location>
</feature>
<sequence length="1348" mass="144280">MRPPRVFGNKSRHGTLRSTFEQIRGAERLGQAGHDHVSHSGHGSVARSALPATSGRVSHPIGSSLGRSVAQRTTPPHATTNGVSEITTVVRAVKTPRRQLVVFLLSLAALTAFLDGSVTVGLAVIKHVFETNLPPWKGTEFHSVALLVAFAGFAIIGAFKEARGAPIWQSKLLKLFVFAALAFDVALAILIPLVVPIWHMYPDPNPHVPNGSIDVPVGVTPAVHFGLTVFRVLVLTVLFPTLFFPRTVYEPVEHSAPVPQNGETSLLIPAAAAASAETSAGLAAPKAKYGTFNATPSTAPPSRAHTPAPSIGGPSSSADARPSRTELTWSEIGGRLKRLAPYLWPHKSIALQLLAVICLLIVTAGRVINAAIPFKLSEVVEALTHKGGRHTVWSPLLWYVGLRFLAGSGGLGALRDLLWAPVMQFSDRSMSQLAFDHLLNLSLAWHTRRKTGEVLRILDRGAAINHIFELLVFNVLPTIADIAIAIWIFFYFFGPALSIVIAAIMVVYVGVSVLLTSWRTRLRREMVDADVATRGIHTDSLLNYETVKYFGGEEHEGERYREAITRYQKFEIRVMGSLSLMNLTQNLLLSAGLLIGSLLVVLDTTHPQEDIVKRYIVFITYLAQLYGPLNSLAYIYRSINQNLIDTERLLDLLDEPSEVQDKPDAKELIVTDGVIEFGKYNVTFSYDGRTTALNGVSFTVQKGGSIALVGESGSGKSTILRLLYRFYDLAPGDGAIRIDGQDIRDVTQASLRKAIGVVPQDSVLFNNTIAYNIGYGKFGATTEEIENAARAAQVHDRITSFPDGYETVVGERGVRLSGGEKQRVSIARTLLKAPKIILLDEATSALDTTTERDIQKALQNLTDGRSTVSIAHRLSTISNSDLILVFHQGEIVEFGTHRELVERDGRFAAMWADQISSVDDTRSIHDNVKHDNESEVPGYAVDAPSHSNQEAHILPVHPIDSPGNLSAIQTDAGPVALELGPQIVPVEQLVAAAVTSEHPEPIKPEEQEAGETSFREVHPDVSFAAVASGDVPAPKDETHVDDAPQPAAEEFAPAAFPSTEEPSSIPPPAPIVFPKGDDESSIAGSSRPPLRENPSGSGSPGISFAPGTEGERIKHAAQRFRKISQGAAAKSTAGFAQLARRISRGTPGRQASMSIHPDAGTEDVRASEDLPRPSDDVAATPAAESPASTPAPVAFPGSETPVASPSPAVVSPAPETEGDASPALEAPSTPGTPGISFAAGTEGDRTEGGDRIKHAAQRFRKISQGAAVKSTAGFANLARRMTLNPNRQPSSGSIPGVASPPATPGHLHREGSGSVRQSLDAGEASSVADSDKKKKKDKKDRRKSTAAD</sequence>
<keyword evidence="4" id="KW-0547">Nucleotide-binding</keyword>
<gene>
    <name evidence="13" type="ORF">RhiXN_10497</name>
</gene>
<evidence type="ECO:0000256" key="7">
    <source>
        <dbReference type="ARBA" id="ARBA00023136"/>
    </source>
</evidence>
<feature type="transmembrane region" description="Helical" evidence="10">
    <location>
        <begin position="470"/>
        <end position="490"/>
    </location>
</feature>
<keyword evidence="2" id="KW-0813">Transport</keyword>
<feature type="compositionally biased region" description="Basic and acidic residues" evidence="9">
    <location>
        <begin position="997"/>
        <end position="1006"/>
    </location>
</feature>
<dbReference type="Pfam" id="PF00005">
    <property type="entry name" value="ABC_tran"/>
    <property type="match status" value="1"/>
</dbReference>
<dbReference type="PROSITE" id="PS50893">
    <property type="entry name" value="ABC_TRANSPORTER_2"/>
    <property type="match status" value="1"/>
</dbReference>
<dbReference type="PROSITE" id="PS50929">
    <property type="entry name" value="ABC_TM1F"/>
    <property type="match status" value="1"/>
</dbReference>
<dbReference type="EMBL" id="CP059668">
    <property type="protein sequence ID" value="QRW24173.1"/>
    <property type="molecule type" value="Genomic_DNA"/>
</dbReference>
<feature type="region of interest" description="Disordered" evidence="9">
    <location>
        <begin position="31"/>
        <end position="81"/>
    </location>
</feature>
<comment type="subcellular location">
    <subcellularLocation>
        <location evidence="1">Membrane</location>
        <topology evidence="1">Multi-pass membrane protein</topology>
    </subcellularLocation>
</comment>
<dbReference type="CDD" id="cd18583">
    <property type="entry name" value="ABC_6TM_HMT1"/>
    <property type="match status" value="1"/>
</dbReference>
<dbReference type="InterPro" id="IPR003593">
    <property type="entry name" value="AAA+_ATPase"/>
</dbReference>
<feature type="transmembrane region" description="Helical" evidence="10">
    <location>
        <begin position="100"/>
        <end position="129"/>
    </location>
</feature>
<name>A0A8H8P5G2_9AGAM</name>
<dbReference type="SUPFAM" id="SSF90123">
    <property type="entry name" value="ABC transporter transmembrane region"/>
    <property type="match status" value="1"/>
</dbReference>
<feature type="transmembrane region" description="Helical" evidence="10">
    <location>
        <begin position="353"/>
        <end position="376"/>
    </location>
</feature>
<keyword evidence="7 10" id="KW-0472">Membrane</keyword>
<keyword evidence="3 10" id="KW-0812">Transmembrane</keyword>
<evidence type="ECO:0000259" key="11">
    <source>
        <dbReference type="PROSITE" id="PS50893"/>
    </source>
</evidence>
<evidence type="ECO:0000256" key="3">
    <source>
        <dbReference type="ARBA" id="ARBA00022692"/>
    </source>
</evidence>
<evidence type="ECO:0000256" key="5">
    <source>
        <dbReference type="ARBA" id="ARBA00022840"/>
    </source>
</evidence>
<organism evidence="13 14">
    <name type="scientific">Rhizoctonia solani</name>
    <dbReference type="NCBI Taxonomy" id="456999"/>
    <lineage>
        <taxon>Eukaryota</taxon>
        <taxon>Fungi</taxon>
        <taxon>Dikarya</taxon>
        <taxon>Basidiomycota</taxon>
        <taxon>Agaricomycotina</taxon>
        <taxon>Agaricomycetes</taxon>
        <taxon>Cantharellales</taxon>
        <taxon>Ceratobasidiaceae</taxon>
        <taxon>Rhizoctonia</taxon>
    </lineage>
</organism>
<dbReference type="Proteomes" id="UP000650533">
    <property type="component" value="Chromosome 11"/>
</dbReference>
<feature type="domain" description="ABC transmembrane type-1" evidence="12">
    <location>
        <begin position="356"/>
        <end position="641"/>
    </location>
</feature>
<protein>
    <submittedName>
        <fullName evidence="13">ABC transporter</fullName>
    </submittedName>
</protein>
<keyword evidence="6 10" id="KW-1133">Transmembrane helix</keyword>
<dbReference type="InterPro" id="IPR027417">
    <property type="entry name" value="P-loop_NTPase"/>
</dbReference>
<feature type="transmembrane region" description="Helical" evidence="10">
    <location>
        <begin position="141"/>
        <end position="160"/>
    </location>
</feature>
<feature type="compositionally biased region" description="Basic and acidic residues" evidence="9">
    <location>
        <begin position="1162"/>
        <end position="1175"/>
    </location>
</feature>
<dbReference type="RefSeq" id="XP_043184410.1">
    <property type="nucleotide sequence ID" value="XM_043330313.1"/>
</dbReference>
<feature type="compositionally biased region" description="Polar residues" evidence="9">
    <location>
        <begin position="1283"/>
        <end position="1293"/>
    </location>
</feature>
<reference evidence="13" key="1">
    <citation type="submission" date="2020-05" db="EMBL/GenBank/DDBJ databases">
        <title>Evolutionary and genomic comparisons of hybrid uninucleate and nonhybrid Rhizoctonia fungi.</title>
        <authorList>
            <person name="Li C."/>
            <person name="Chen X."/>
        </authorList>
    </citation>
    <scope>NUCLEOTIDE SEQUENCE</scope>
    <source>
        <strain evidence="13">AG-1 IA</strain>
    </source>
</reference>
<dbReference type="SMART" id="SM00382">
    <property type="entry name" value="AAA"/>
    <property type="match status" value="1"/>
</dbReference>
<dbReference type="GeneID" id="67032776"/>
<accession>A0A8H8P5G2</accession>
<feature type="compositionally biased region" description="Basic and acidic residues" evidence="9">
    <location>
        <begin position="1242"/>
        <end position="1253"/>
    </location>
</feature>
<feature type="compositionally biased region" description="Low complexity" evidence="9">
    <location>
        <begin position="1201"/>
        <end position="1214"/>
    </location>
</feature>
<evidence type="ECO:0000313" key="13">
    <source>
        <dbReference type="EMBL" id="QRW24173.1"/>
    </source>
</evidence>
<dbReference type="GO" id="GO:0005524">
    <property type="term" value="F:ATP binding"/>
    <property type="evidence" value="ECO:0007669"/>
    <property type="project" value="UniProtKB-KW"/>
</dbReference>
<evidence type="ECO:0000256" key="2">
    <source>
        <dbReference type="ARBA" id="ARBA00022448"/>
    </source>
</evidence>
<dbReference type="PROSITE" id="PS00211">
    <property type="entry name" value="ABC_TRANSPORTER_1"/>
    <property type="match status" value="1"/>
</dbReference>
<evidence type="ECO:0000256" key="8">
    <source>
        <dbReference type="ARBA" id="ARBA00024363"/>
    </source>
</evidence>
<dbReference type="PANTHER" id="PTHR24221">
    <property type="entry name" value="ATP-BINDING CASSETTE SUB-FAMILY B"/>
    <property type="match status" value="1"/>
</dbReference>
<comment type="similarity">
    <text evidence="8">Belongs to the ABC transporter superfamily. ABCB family. Heavy Metal importer (TC 3.A.1.210) subfamily.</text>
</comment>
<feature type="transmembrane region" description="Helical" evidence="10">
    <location>
        <begin position="396"/>
        <end position="414"/>
    </location>
</feature>
<dbReference type="Gene3D" id="1.20.1560.10">
    <property type="entry name" value="ABC transporter type 1, transmembrane domain"/>
    <property type="match status" value="1"/>
</dbReference>
<feature type="region of interest" description="Disordered" evidence="9">
    <location>
        <begin position="293"/>
        <end position="324"/>
    </location>
</feature>
<dbReference type="KEGG" id="rsx:RhiXN_10497"/>
<evidence type="ECO:0000259" key="12">
    <source>
        <dbReference type="PROSITE" id="PS50929"/>
    </source>
</evidence>